<evidence type="ECO:0000256" key="1">
    <source>
        <dbReference type="ARBA" id="ARBA00004236"/>
    </source>
</evidence>
<evidence type="ECO:0000256" key="5">
    <source>
        <dbReference type="ARBA" id="ARBA00023136"/>
    </source>
</evidence>
<organism evidence="8 9">
    <name type="scientific">Flemingia macrophylla</name>
    <dbReference type="NCBI Taxonomy" id="520843"/>
    <lineage>
        <taxon>Eukaryota</taxon>
        <taxon>Viridiplantae</taxon>
        <taxon>Streptophyta</taxon>
        <taxon>Embryophyta</taxon>
        <taxon>Tracheophyta</taxon>
        <taxon>Spermatophyta</taxon>
        <taxon>Magnoliopsida</taxon>
        <taxon>eudicotyledons</taxon>
        <taxon>Gunneridae</taxon>
        <taxon>Pentapetalae</taxon>
        <taxon>rosids</taxon>
        <taxon>fabids</taxon>
        <taxon>Fabales</taxon>
        <taxon>Fabaceae</taxon>
        <taxon>Papilionoideae</taxon>
        <taxon>50 kb inversion clade</taxon>
        <taxon>NPAAA clade</taxon>
        <taxon>indigoferoid/millettioid clade</taxon>
        <taxon>Phaseoleae</taxon>
        <taxon>Flemingia</taxon>
    </lineage>
</organism>
<dbReference type="Pfam" id="PF09790">
    <property type="entry name" value="Hyccin"/>
    <property type="match status" value="1"/>
</dbReference>
<dbReference type="EMBL" id="JBGMDY010000009">
    <property type="protein sequence ID" value="KAL2321693.1"/>
    <property type="molecule type" value="Genomic_DNA"/>
</dbReference>
<keyword evidence="5" id="KW-0472">Membrane</keyword>
<gene>
    <name evidence="8" type="ORF">Fmac_026072</name>
</gene>
<comment type="similarity">
    <text evidence="6">Belongs to the Hyccin family.</text>
</comment>
<comment type="subcellular location">
    <subcellularLocation>
        <location evidence="1">Cell membrane</location>
    </subcellularLocation>
    <subcellularLocation>
        <location evidence="2">Cytoplasm</location>
        <location evidence="2">Cytosol</location>
    </subcellularLocation>
</comment>
<keyword evidence="3" id="KW-1003">Cell membrane</keyword>
<keyword evidence="9" id="KW-1185">Reference proteome</keyword>
<name>A0ABD1LED5_9FABA</name>
<evidence type="ECO:0000256" key="3">
    <source>
        <dbReference type="ARBA" id="ARBA00022475"/>
    </source>
</evidence>
<evidence type="ECO:0000256" key="4">
    <source>
        <dbReference type="ARBA" id="ARBA00022490"/>
    </source>
</evidence>
<dbReference type="PANTHER" id="PTHR31220">
    <property type="entry name" value="HYCCIN RELATED"/>
    <property type="match status" value="1"/>
</dbReference>
<comment type="caution">
    <text evidence="8">The sequence shown here is derived from an EMBL/GenBank/DDBJ whole genome shotgun (WGS) entry which is preliminary data.</text>
</comment>
<evidence type="ECO:0000256" key="7">
    <source>
        <dbReference type="SAM" id="MobiDB-lite"/>
    </source>
</evidence>
<dbReference type="InterPro" id="IPR018619">
    <property type="entry name" value="Hyccin"/>
</dbReference>
<accession>A0ABD1LED5</accession>
<dbReference type="GO" id="GO:0005829">
    <property type="term" value="C:cytosol"/>
    <property type="evidence" value="ECO:0007669"/>
    <property type="project" value="UniProtKB-SubCell"/>
</dbReference>
<evidence type="ECO:0000313" key="8">
    <source>
        <dbReference type="EMBL" id="KAL2321693.1"/>
    </source>
</evidence>
<feature type="compositionally biased region" description="Pro residues" evidence="7">
    <location>
        <begin position="268"/>
        <end position="278"/>
    </location>
</feature>
<evidence type="ECO:0000313" key="9">
    <source>
        <dbReference type="Proteomes" id="UP001603857"/>
    </source>
</evidence>
<dbReference type="PANTHER" id="PTHR31220:SF1">
    <property type="entry name" value="GH21176P"/>
    <property type="match status" value="1"/>
</dbReference>
<dbReference type="Proteomes" id="UP001603857">
    <property type="component" value="Unassembled WGS sequence"/>
</dbReference>
<feature type="region of interest" description="Disordered" evidence="7">
    <location>
        <begin position="268"/>
        <end position="326"/>
    </location>
</feature>
<protein>
    <submittedName>
        <fullName evidence="8">Uncharacterized protein</fullName>
    </submittedName>
</protein>
<evidence type="ECO:0000256" key="2">
    <source>
        <dbReference type="ARBA" id="ARBA00004514"/>
    </source>
</evidence>
<evidence type="ECO:0000256" key="6">
    <source>
        <dbReference type="ARBA" id="ARBA00034482"/>
    </source>
</evidence>
<reference evidence="8 9" key="1">
    <citation type="submission" date="2024-08" db="EMBL/GenBank/DDBJ databases">
        <title>Insights into the chromosomal genome structure of Flemingia macrophylla.</title>
        <authorList>
            <person name="Ding Y."/>
            <person name="Zhao Y."/>
            <person name="Bi W."/>
            <person name="Wu M."/>
            <person name="Zhao G."/>
            <person name="Gong Y."/>
            <person name="Li W."/>
            <person name="Zhang P."/>
        </authorList>
    </citation>
    <scope>NUCLEOTIDE SEQUENCE [LARGE SCALE GENOMIC DNA]</scope>
    <source>
        <strain evidence="8">DYQJB</strain>
        <tissue evidence="8">Leaf</tissue>
    </source>
</reference>
<dbReference type="GO" id="GO:0005886">
    <property type="term" value="C:plasma membrane"/>
    <property type="evidence" value="ECO:0007669"/>
    <property type="project" value="UniProtKB-SubCell"/>
</dbReference>
<keyword evidence="4" id="KW-0963">Cytoplasm</keyword>
<sequence length="412" mass="45464">MLSFLELKNEVVRIWDLEISASKRRINRDFTTMLESLVKLGELDEAVNSLHEKAEAMLEELQNSGKVTTLNYWSVHEQGDNDSTEDAEVFVSLLNDVDPLCYWLYDTFLSNDPHLRLVVLTFVPLLVGLYLSRLHSPEPPSLAGFEALLFALYATETKSRNGKPIVITIPDLNHPSIYHAPLRKPQSQSQSQSSPSLELISLPLEPQLAVKSTKHPTIFVGADCPCRNDLDQTLDFDNLLPQAQRIPLPWEILQPSLRILSHCLLGPLNPPPPPPPPPDVKDADSSSSSATSTPAPPMMSDMPRTVRHDSGAGEPPGEQRIPQEEGPVNGAILTMQGEQDEGSEGHDHEGAGGGSLAKKATYMVSVLVAVLGAAIIDYIEAIIDYDLCIIDYALPTFLLHACRKSRRHYCLF</sequence>
<dbReference type="AlphaFoldDB" id="A0ABD1LED5"/>
<proteinExistence type="inferred from homology"/>